<gene>
    <name evidence="5" type="ORF">JL107_07210</name>
</gene>
<dbReference type="PANTHER" id="PTHR43176:SF3">
    <property type="entry name" value="3-HYDROXYISOBUTYRYL-COA HYDROLASE, MITOCHONDRIAL"/>
    <property type="match status" value="1"/>
</dbReference>
<dbReference type="InterPro" id="IPR045004">
    <property type="entry name" value="ECH_dom"/>
</dbReference>
<dbReference type="GO" id="GO:0006574">
    <property type="term" value="P:L-valine catabolic process"/>
    <property type="evidence" value="ECO:0007669"/>
    <property type="project" value="TreeGrafter"/>
</dbReference>
<dbReference type="SUPFAM" id="SSF52096">
    <property type="entry name" value="ClpP/crotonase"/>
    <property type="match status" value="1"/>
</dbReference>
<dbReference type="PANTHER" id="PTHR43176">
    <property type="entry name" value="3-HYDROXYISOBUTYRYL-COA HYDROLASE-RELATED"/>
    <property type="match status" value="1"/>
</dbReference>
<dbReference type="Gene3D" id="3.90.226.10">
    <property type="entry name" value="2-enoyl-CoA Hydratase, Chain A, domain 1"/>
    <property type="match status" value="1"/>
</dbReference>
<dbReference type="Pfam" id="PF16113">
    <property type="entry name" value="ECH_2"/>
    <property type="match status" value="1"/>
</dbReference>
<dbReference type="InterPro" id="IPR032259">
    <property type="entry name" value="HIBYL-CoA-H"/>
</dbReference>
<keyword evidence="3" id="KW-0378">Hydrolase</keyword>
<accession>A0A938YJE7</accession>
<dbReference type="GO" id="GO:0005829">
    <property type="term" value="C:cytosol"/>
    <property type="evidence" value="ECO:0007669"/>
    <property type="project" value="TreeGrafter"/>
</dbReference>
<dbReference type="EMBL" id="JAERWL010000006">
    <property type="protein sequence ID" value="MBM9476229.1"/>
    <property type="molecule type" value="Genomic_DNA"/>
</dbReference>
<evidence type="ECO:0000256" key="2">
    <source>
        <dbReference type="ARBA" id="ARBA00011915"/>
    </source>
</evidence>
<dbReference type="RefSeq" id="WP_205256312.1">
    <property type="nucleotide sequence ID" value="NZ_BAAAPV010000001.1"/>
</dbReference>
<dbReference type="InterPro" id="IPR029045">
    <property type="entry name" value="ClpP/crotonase-like_dom_sf"/>
</dbReference>
<evidence type="ECO:0000259" key="4">
    <source>
        <dbReference type="Pfam" id="PF16113"/>
    </source>
</evidence>
<feature type="domain" description="Enoyl-CoA hydratase/isomerase" evidence="4">
    <location>
        <begin position="17"/>
        <end position="343"/>
    </location>
</feature>
<proteinExistence type="predicted"/>
<evidence type="ECO:0000313" key="5">
    <source>
        <dbReference type="EMBL" id="MBM9476229.1"/>
    </source>
</evidence>
<dbReference type="EC" id="3.1.2.4" evidence="2"/>
<dbReference type="AlphaFoldDB" id="A0A938YJE7"/>
<evidence type="ECO:0000256" key="3">
    <source>
        <dbReference type="ARBA" id="ARBA00022801"/>
    </source>
</evidence>
<evidence type="ECO:0000313" key="6">
    <source>
        <dbReference type="Proteomes" id="UP000663801"/>
    </source>
</evidence>
<keyword evidence="6" id="KW-1185">Reference proteome</keyword>
<dbReference type="Proteomes" id="UP000663801">
    <property type="component" value="Unassembled WGS sequence"/>
</dbReference>
<sequence>MTLDEAELLVTVEEALGHLQLNRPRRLNALTPAMMTGVRAALADWRDDPTVQVVLVDGVGERGLCAGADIRALATALGPGAPGPAPDEAARAAVAREVLGLEYAMNLDLATFAKPVVAFMDGIVLGGGVGVSAHSSLRVVTERTQVGMPETAIGLCPDVGALFLLARAPGQCGMHAALTGSRFGAADAITLGLADAFVPSADLPDLLDGLRGGELPALSADGAVPGSLEGDRAWIDACYVGDDVPTMIAALAARPEPAARGAAATLGRMSPFALAVTAIAVRRAETLDLAGVLDQDLNVCSRLAARPDFAEGVRAKIIDKDDDARWQPATLDAVDPAAVEACFAGSND</sequence>
<protein>
    <recommendedName>
        <fullName evidence="2">3-hydroxyisobutyryl-CoA hydrolase</fullName>
        <ecNumber evidence="2">3.1.2.4</ecNumber>
    </recommendedName>
</protein>
<comment type="caution">
    <text evidence="5">The sequence shown here is derived from an EMBL/GenBank/DDBJ whole genome shotgun (WGS) entry which is preliminary data.</text>
</comment>
<reference evidence="5" key="1">
    <citation type="submission" date="2021-01" db="EMBL/GenBank/DDBJ databases">
        <title>KCTC 19127 draft genome.</title>
        <authorList>
            <person name="An D."/>
        </authorList>
    </citation>
    <scope>NUCLEOTIDE SEQUENCE</scope>
    <source>
        <strain evidence="5">KCTC 19127</strain>
    </source>
</reference>
<comment type="catalytic activity">
    <reaction evidence="1">
        <text>3-hydroxy-2-methylpropanoyl-CoA + H2O = 3-hydroxy-2-methylpropanoate + CoA + H(+)</text>
        <dbReference type="Rhea" id="RHEA:20888"/>
        <dbReference type="ChEBI" id="CHEBI:11805"/>
        <dbReference type="ChEBI" id="CHEBI:15377"/>
        <dbReference type="ChEBI" id="CHEBI:15378"/>
        <dbReference type="ChEBI" id="CHEBI:57287"/>
        <dbReference type="ChEBI" id="CHEBI:57340"/>
        <dbReference type="EC" id="3.1.2.4"/>
    </reaction>
</comment>
<organism evidence="5 6">
    <name type="scientific">Nakamurella flavida</name>
    <dbReference type="NCBI Taxonomy" id="363630"/>
    <lineage>
        <taxon>Bacteria</taxon>
        <taxon>Bacillati</taxon>
        <taxon>Actinomycetota</taxon>
        <taxon>Actinomycetes</taxon>
        <taxon>Nakamurellales</taxon>
        <taxon>Nakamurellaceae</taxon>
        <taxon>Nakamurella</taxon>
    </lineage>
</organism>
<dbReference type="GO" id="GO:0003860">
    <property type="term" value="F:3-hydroxyisobutyryl-CoA hydrolase activity"/>
    <property type="evidence" value="ECO:0007669"/>
    <property type="project" value="UniProtKB-EC"/>
</dbReference>
<name>A0A938YJE7_9ACTN</name>
<dbReference type="CDD" id="cd06558">
    <property type="entry name" value="crotonase-like"/>
    <property type="match status" value="1"/>
</dbReference>
<dbReference type="NCBIfam" id="NF004127">
    <property type="entry name" value="PRK05617.1"/>
    <property type="match status" value="1"/>
</dbReference>
<evidence type="ECO:0000256" key="1">
    <source>
        <dbReference type="ARBA" id="ARBA00001709"/>
    </source>
</evidence>